<dbReference type="InterPro" id="IPR013087">
    <property type="entry name" value="Znf_C2H2_type"/>
</dbReference>
<feature type="region of interest" description="Disordered" evidence="1">
    <location>
        <begin position="604"/>
        <end position="624"/>
    </location>
</feature>
<feature type="compositionally biased region" description="Polar residues" evidence="1">
    <location>
        <begin position="664"/>
        <end position="689"/>
    </location>
</feature>
<evidence type="ECO:0000256" key="1">
    <source>
        <dbReference type="SAM" id="MobiDB-lite"/>
    </source>
</evidence>
<evidence type="ECO:0000256" key="2">
    <source>
        <dbReference type="SAM" id="SignalP"/>
    </source>
</evidence>
<protein>
    <submittedName>
        <fullName evidence="4">C2H2-type domain-containing protein</fullName>
    </submittedName>
</protein>
<feature type="domain" description="C2H2-type" evidence="3">
    <location>
        <begin position="15"/>
        <end position="35"/>
    </location>
</feature>
<evidence type="ECO:0000313" key="4">
    <source>
        <dbReference type="WBParaSite" id="SCUD_0000167801-mRNA-1"/>
    </source>
</evidence>
<feature type="signal peptide" evidence="2">
    <location>
        <begin position="1"/>
        <end position="19"/>
    </location>
</feature>
<sequence>LILSIVLFYLQVLVCPICTKNYNSETYLAKHVDRHKEAAATAVAMAAAAASALSRGNMIESGSGSHITGSRHSHGSGGAGGGDLHLRAVAAAAVASGNGVVGVGVGNRSGVNGVSLGNGDIENPCAFFSPNVICSSETRVTSSNECDLLHNKLNYSSMSSAGLFHHLPVGGVHDSNVEHLTAAAVIEQQQQQQQCLASHRHQQGTHFTTDDNQHINSFNHSNIMNNISSNHHSQSQQQYNHHHNHPQQQPQHQQHIHTNQQIIDTHGVEREEQPDTVTDCVLNYENHLSKAEEIIFNVEESPLNENQVCQPISSSVSGTKSITTGSRSSPISSQILTQRLITSVETKSCNGNLHNGIPLSRSSSSSSSSLSSPGIEPIRTDDVTSNTLKHGQYTCQLTSDNSERNALDNESMLNLQHESSNLHDVNETDDQHIMSNKLKSIDMEQLFPSNNDNNNEDITNLDNLNINDKIICENLQLNNNTDTTLMNHRSLKRSLSSNDNYQHNRLKNRHHQTESHDMENGDEFLTISSSSSLHHKHHNIINSSEKSQPEETVDQNSSLSSTVIEKQHLETINSSKRRRRHQYTPQHLPVFELNTKDTIEKCKNNNTNSTTTTSTNTISNNNNSKNAHATVIAGCFTNRRNKNGHSILENGDSKCLKKEKLNDKPNTIDNNNFNKDDGNLSSNDTNNKSTNRECYFPAF</sequence>
<feature type="compositionally biased region" description="Polar residues" evidence="1">
    <location>
        <begin position="554"/>
        <end position="565"/>
    </location>
</feature>
<evidence type="ECO:0000259" key="3">
    <source>
        <dbReference type="PROSITE" id="PS00028"/>
    </source>
</evidence>
<dbReference type="WBParaSite" id="SCUD_0000167801-mRNA-1">
    <property type="protein sequence ID" value="SCUD_0000167801-mRNA-1"/>
    <property type="gene ID" value="SCUD_0000167801"/>
</dbReference>
<accession>A0A183JG58</accession>
<name>A0A183JG58_9TREM</name>
<dbReference type="STRING" id="6186.A0A183JG58"/>
<feature type="region of interest" description="Disordered" evidence="1">
    <location>
        <begin position="661"/>
        <end position="689"/>
    </location>
</feature>
<feature type="compositionally biased region" description="Low complexity" evidence="1">
    <location>
        <begin position="246"/>
        <end position="258"/>
    </location>
</feature>
<feature type="region of interest" description="Disordered" evidence="1">
    <location>
        <begin position="196"/>
        <end position="258"/>
    </location>
</feature>
<feature type="region of interest" description="Disordered" evidence="1">
    <location>
        <begin position="353"/>
        <end position="387"/>
    </location>
</feature>
<organism evidence="4">
    <name type="scientific">Schistosoma curassoni</name>
    <dbReference type="NCBI Taxonomy" id="6186"/>
    <lineage>
        <taxon>Eukaryota</taxon>
        <taxon>Metazoa</taxon>
        <taxon>Spiralia</taxon>
        <taxon>Lophotrochozoa</taxon>
        <taxon>Platyhelminthes</taxon>
        <taxon>Trematoda</taxon>
        <taxon>Digenea</taxon>
        <taxon>Strigeidida</taxon>
        <taxon>Schistosomatoidea</taxon>
        <taxon>Schistosomatidae</taxon>
        <taxon>Schistosoma</taxon>
    </lineage>
</organism>
<feature type="region of interest" description="Disordered" evidence="1">
    <location>
        <begin position="535"/>
        <end position="565"/>
    </location>
</feature>
<feature type="compositionally biased region" description="Low complexity" evidence="1">
    <location>
        <begin position="359"/>
        <end position="372"/>
    </location>
</feature>
<dbReference type="AlphaFoldDB" id="A0A183JG58"/>
<proteinExistence type="predicted"/>
<reference evidence="4" key="1">
    <citation type="submission" date="2016-06" db="UniProtKB">
        <authorList>
            <consortium name="WormBaseParasite"/>
        </authorList>
    </citation>
    <scope>IDENTIFICATION</scope>
</reference>
<feature type="chain" id="PRO_5008151291" evidence="2">
    <location>
        <begin position="20"/>
        <end position="699"/>
    </location>
</feature>
<keyword evidence="2" id="KW-0732">Signal</keyword>
<feature type="region of interest" description="Disordered" evidence="1">
    <location>
        <begin position="310"/>
        <end position="331"/>
    </location>
</feature>
<dbReference type="PROSITE" id="PS00028">
    <property type="entry name" value="ZINC_FINGER_C2H2_1"/>
    <property type="match status" value="1"/>
</dbReference>
<feature type="compositionally biased region" description="Low complexity" evidence="1">
    <location>
        <begin position="214"/>
        <end position="239"/>
    </location>
</feature>